<protein>
    <recommendedName>
        <fullName evidence="9">Ankyrin repeat</fullName>
    </recommendedName>
</protein>
<feature type="signal peptide" evidence="6">
    <location>
        <begin position="1"/>
        <end position="22"/>
    </location>
</feature>
<feature type="chain" id="PRO_5035947591" description="Ankyrin repeat" evidence="6">
    <location>
        <begin position="23"/>
        <end position="560"/>
    </location>
</feature>
<dbReference type="OrthoDB" id="346910at2759"/>
<keyword evidence="5" id="KW-0812">Transmembrane</keyword>
<feature type="repeat" description="ANK" evidence="3">
    <location>
        <begin position="288"/>
        <end position="320"/>
    </location>
</feature>
<feature type="repeat" description="ANK" evidence="3">
    <location>
        <begin position="187"/>
        <end position="219"/>
    </location>
</feature>
<feature type="region of interest" description="Disordered" evidence="4">
    <location>
        <begin position="458"/>
        <end position="516"/>
    </location>
</feature>
<comment type="caution">
    <text evidence="7">The sequence shown here is derived from an EMBL/GenBank/DDBJ whole genome shotgun (WGS) entry which is preliminary data.</text>
</comment>
<dbReference type="PROSITE" id="PS50297">
    <property type="entry name" value="ANK_REP_REGION"/>
    <property type="match status" value="5"/>
</dbReference>
<evidence type="ECO:0000256" key="5">
    <source>
        <dbReference type="SAM" id="Phobius"/>
    </source>
</evidence>
<gene>
    <name evidence="7" type="ORF">OSTQU699_LOCUS9581</name>
</gene>
<dbReference type="Proteomes" id="UP000708148">
    <property type="component" value="Unassembled WGS sequence"/>
</dbReference>
<evidence type="ECO:0000313" key="8">
    <source>
        <dbReference type="Proteomes" id="UP000708148"/>
    </source>
</evidence>
<keyword evidence="1" id="KW-0677">Repeat</keyword>
<dbReference type="SMART" id="SM00248">
    <property type="entry name" value="ANK"/>
    <property type="match status" value="6"/>
</dbReference>
<dbReference type="Pfam" id="PF12796">
    <property type="entry name" value="Ank_2"/>
    <property type="match status" value="2"/>
</dbReference>
<keyword evidence="2 3" id="KW-0040">ANK repeat</keyword>
<feature type="transmembrane region" description="Helical" evidence="5">
    <location>
        <begin position="391"/>
        <end position="412"/>
    </location>
</feature>
<dbReference type="InterPro" id="IPR036770">
    <property type="entry name" value="Ankyrin_rpt-contain_sf"/>
</dbReference>
<proteinExistence type="predicted"/>
<name>A0A8S1JHT1_9CHLO</name>
<evidence type="ECO:0000256" key="4">
    <source>
        <dbReference type="SAM" id="MobiDB-lite"/>
    </source>
</evidence>
<evidence type="ECO:0000256" key="3">
    <source>
        <dbReference type="PROSITE-ProRule" id="PRU00023"/>
    </source>
</evidence>
<dbReference type="PANTHER" id="PTHR24171">
    <property type="entry name" value="ANKYRIN REPEAT DOMAIN-CONTAINING PROTEIN 39-RELATED"/>
    <property type="match status" value="1"/>
</dbReference>
<feature type="compositionally biased region" description="Low complexity" evidence="4">
    <location>
        <begin position="503"/>
        <end position="515"/>
    </location>
</feature>
<dbReference type="PROSITE" id="PS50088">
    <property type="entry name" value="ANK_REPEAT"/>
    <property type="match status" value="5"/>
</dbReference>
<evidence type="ECO:0000256" key="2">
    <source>
        <dbReference type="ARBA" id="ARBA00023043"/>
    </source>
</evidence>
<evidence type="ECO:0000256" key="6">
    <source>
        <dbReference type="SAM" id="SignalP"/>
    </source>
</evidence>
<dbReference type="AlphaFoldDB" id="A0A8S1JHT1"/>
<reference evidence="7" key="1">
    <citation type="submission" date="2020-12" db="EMBL/GenBank/DDBJ databases">
        <authorList>
            <person name="Iha C."/>
        </authorList>
    </citation>
    <scope>NUCLEOTIDE SEQUENCE</scope>
</reference>
<dbReference type="Pfam" id="PF13637">
    <property type="entry name" value="Ank_4"/>
    <property type="match status" value="1"/>
</dbReference>
<dbReference type="PRINTS" id="PR01415">
    <property type="entry name" value="ANKYRIN"/>
</dbReference>
<accession>A0A8S1JHT1</accession>
<dbReference type="EMBL" id="CAJHUC010002703">
    <property type="protein sequence ID" value="CAD7704224.1"/>
    <property type="molecule type" value="Genomic_DNA"/>
</dbReference>
<dbReference type="InterPro" id="IPR002110">
    <property type="entry name" value="Ankyrin_rpt"/>
</dbReference>
<keyword evidence="8" id="KW-1185">Reference proteome</keyword>
<evidence type="ECO:0008006" key="9">
    <source>
        <dbReference type="Google" id="ProtNLM"/>
    </source>
</evidence>
<dbReference type="PANTHER" id="PTHR24171:SF9">
    <property type="entry name" value="ANKYRIN REPEAT DOMAIN-CONTAINING PROTEIN 39"/>
    <property type="match status" value="1"/>
</dbReference>
<sequence>MRNALLALWLVLAAASPGDIHAGSPAGSAVRRRRAALELGAVEPLAASAKSAASTDVPSQRSIGRRLQAFDRAFTEARENDRDAGSPPAVPEVSLEAIKPVNGSGDGDGEEKRARRRAARGTASALWVAAYRGEGAEVRELIGGGADVDERNHNGTTPLYVAAQNGHRAVAELLLDAGAEVDAESRLGSTPLLAAAHNNHARLVELLLERGASPNSGTKRTGQTALWQAAFLGHIKVVEVLLDNGADPNLPGTLKGATPLYAAVHRGHKDVVLLLIESGASATVPLNNGATPLHMASALTRPDLVEILLRHGADPARVDGRGNTAADVVKIASGGDDDSQVAEILGLLQQARNLGQRPEAGGPVVAPMMAAPAQGNVSAVGSSSRELKVSAAMILVPTIAGVTIVVALLSAVRMRGGFSRSRSFDLDPHVKLNDLLSKGISNRALQLRLGLDGRDGYSSSPNSFCPTRRWDVDESEDSRVAAGVRGRPGGAGRSSHHVRWSKGDSSAFSSPSSSTEDSRTLWDAFVLGTRGGMVGLGQRRGETAGGVARAAIEVGRKTSL</sequence>
<evidence type="ECO:0000313" key="7">
    <source>
        <dbReference type="EMBL" id="CAD7704224.1"/>
    </source>
</evidence>
<keyword evidence="5" id="KW-1133">Transmembrane helix</keyword>
<feature type="repeat" description="ANK" evidence="3">
    <location>
        <begin position="154"/>
        <end position="186"/>
    </location>
</feature>
<dbReference type="SUPFAM" id="SSF48403">
    <property type="entry name" value="Ankyrin repeat"/>
    <property type="match status" value="1"/>
</dbReference>
<organism evidence="7 8">
    <name type="scientific">Ostreobium quekettii</name>
    <dbReference type="NCBI Taxonomy" id="121088"/>
    <lineage>
        <taxon>Eukaryota</taxon>
        <taxon>Viridiplantae</taxon>
        <taxon>Chlorophyta</taxon>
        <taxon>core chlorophytes</taxon>
        <taxon>Ulvophyceae</taxon>
        <taxon>TCBD clade</taxon>
        <taxon>Bryopsidales</taxon>
        <taxon>Ostreobineae</taxon>
        <taxon>Ostreobiaceae</taxon>
        <taxon>Ostreobium</taxon>
    </lineage>
</organism>
<dbReference type="Gene3D" id="1.25.40.20">
    <property type="entry name" value="Ankyrin repeat-containing domain"/>
    <property type="match status" value="2"/>
</dbReference>
<feature type="repeat" description="ANK" evidence="3">
    <location>
        <begin position="255"/>
        <end position="287"/>
    </location>
</feature>
<keyword evidence="5" id="KW-0472">Membrane</keyword>
<keyword evidence="6" id="KW-0732">Signal</keyword>
<feature type="repeat" description="ANK" evidence="3">
    <location>
        <begin position="221"/>
        <end position="253"/>
    </location>
</feature>
<evidence type="ECO:0000256" key="1">
    <source>
        <dbReference type="ARBA" id="ARBA00022737"/>
    </source>
</evidence>